<dbReference type="RefSeq" id="WP_265580492.1">
    <property type="nucleotide sequence ID" value="NZ_CP036172.1"/>
</dbReference>
<accession>A0A8A3S781</accession>
<name>A0A8A3S781_9EURY</name>
<dbReference type="SUPFAM" id="SSF54862">
    <property type="entry name" value="4Fe-4S ferredoxins"/>
    <property type="match status" value="1"/>
</dbReference>
<dbReference type="Proteomes" id="UP001042704">
    <property type="component" value="Chromosome"/>
</dbReference>
<evidence type="ECO:0000313" key="3">
    <source>
        <dbReference type="Proteomes" id="UP001042704"/>
    </source>
</evidence>
<dbReference type="EMBL" id="CP036172">
    <property type="protein sequence ID" value="QSZ67591.1"/>
    <property type="molecule type" value="Genomic_DNA"/>
</dbReference>
<dbReference type="InterPro" id="IPR017900">
    <property type="entry name" value="4Fe4S_Fe_S_CS"/>
</dbReference>
<dbReference type="KEGG" id="maqe:RJ40_08760"/>
<reference evidence="2" key="1">
    <citation type="journal article" date="2001" name="Int. J. Syst. Evol. Microbiol.">
        <title>Methanofollis aquaemaris sp. nov., a methanogen isolated from an aquaculture fish pond.</title>
        <authorList>
            <person name="Lai M.C."/>
            <person name="Chen S.C."/>
        </authorList>
    </citation>
    <scope>NUCLEOTIDE SEQUENCE</scope>
    <source>
        <strain evidence="2">N2F9704</strain>
    </source>
</reference>
<dbReference type="PROSITE" id="PS51379">
    <property type="entry name" value="4FE4S_FER_2"/>
    <property type="match status" value="1"/>
</dbReference>
<proteinExistence type="predicted"/>
<dbReference type="GeneID" id="76424453"/>
<evidence type="ECO:0000259" key="1">
    <source>
        <dbReference type="PROSITE" id="PS51379"/>
    </source>
</evidence>
<dbReference type="PANTHER" id="PTHR42827">
    <property type="entry name" value="IRON-SULFUR CLUSTER-BINDING PROTEIN-RELATED"/>
    <property type="match status" value="1"/>
</dbReference>
<protein>
    <submittedName>
        <fullName evidence="2">Epoxyqueuosine reductase</fullName>
    </submittedName>
</protein>
<keyword evidence="3" id="KW-1185">Reference proteome</keyword>
<gene>
    <name evidence="2" type="ORF">RJ40_08760</name>
</gene>
<feature type="domain" description="4Fe-4S ferredoxin-type" evidence="1">
    <location>
        <begin position="168"/>
        <end position="199"/>
    </location>
</feature>
<dbReference type="AlphaFoldDB" id="A0A8A3S781"/>
<dbReference type="InterPro" id="IPR017896">
    <property type="entry name" value="4Fe4S_Fe-S-bd"/>
</dbReference>
<organism evidence="2 3">
    <name type="scientific">Methanofollis aquaemaris</name>
    <dbReference type="NCBI Taxonomy" id="126734"/>
    <lineage>
        <taxon>Archaea</taxon>
        <taxon>Methanobacteriati</taxon>
        <taxon>Methanobacteriota</taxon>
        <taxon>Stenosarchaea group</taxon>
        <taxon>Methanomicrobia</taxon>
        <taxon>Methanomicrobiales</taxon>
        <taxon>Methanomicrobiaceae</taxon>
        <taxon>Methanofollis</taxon>
    </lineage>
</organism>
<dbReference type="PANTHER" id="PTHR42827:SF1">
    <property type="entry name" value="IRON-SULFUR CLUSTER-BINDING PROTEIN"/>
    <property type="match status" value="1"/>
</dbReference>
<reference evidence="2" key="2">
    <citation type="submission" date="2019-02" db="EMBL/GenBank/DDBJ databases">
        <authorList>
            <person name="Chen S.-C."/>
            <person name="Chien H.-H."/>
            <person name="Lai M.-C."/>
        </authorList>
    </citation>
    <scope>NUCLEOTIDE SEQUENCE</scope>
    <source>
        <strain evidence="2">N2F9704</strain>
    </source>
</reference>
<dbReference type="Pfam" id="PF00037">
    <property type="entry name" value="Fer4"/>
    <property type="match status" value="1"/>
</dbReference>
<sequence length="237" mass="24980">MKETTLTSRLVGDAQNMGIDLFGVAAADGFSDPEYLGKRPGDVFPGLASVVVIGVAVPKGAIRPLPRGRAQYTNTLMAGTATLRVAAFALARTLEAEGYGAAIVPCEGSEFGYWYADRQTLMADFSMKYAAWLAGLGSFGKNHLLITEAYGPRVRLAALLTDAPLEPGRPVGGLLSEQCAGCTRCIEACPVGAFTHEGIDRQKCASYMFGELGGLRCGMCIRACPLAGEHRGGSVHE</sequence>
<dbReference type="Gene3D" id="3.30.70.20">
    <property type="match status" value="1"/>
</dbReference>
<evidence type="ECO:0000313" key="2">
    <source>
        <dbReference type="EMBL" id="QSZ67591.1"/>
    </source>
</evidence>
<dbReference type="PROSITE" id="PS00198">
    <property type="entry name" value="4FE4S_FER_1"/>
    <property type="match status" value="1"/>
</dbReference>
<dbReference type="GO" id="GO:0016491">
    <property type="term" value="F:oxidoreductase activity"/>
    <property type="evidence" value="ECO:0007669"/>
    <property type="project" value="UniProtKB-ARBA"/>
</dbReference>